<dbReference type="Proteomes" id="UP000183208">
    <property type="component" value="Unassembled WGS sequence"/>
</dbReference>
<evidence type="ECO:0000313" key="1">
    <source>
        <dbReference type="EMBL" id="SEC64182.1"/>
    </source>
</evidence>
<dbReference type="EMBL" id="FNTI01000001">
    <property type="protein sequence ID" value="SEC64182.1"/>
    <property type="molecule type" value="Genomic_DNA"/>
</dbReference>
<proteinExistence type="predicted"/>
<dbReference type="Pfam" id="PF07750">
    <property type="entry name" value="GcrA"/>
    <property type="match status" value="1"/>
</dbReference>
<name>A0A1M6VFN5_9BRAD</name>
<organism evidence="1 2">
    <name type="scientific">Bradyrhizobium lablabi</name>
    <dbReference type="NCBI Taxonomy" id="722472"/>
    <lineage>
        <taxon>Bacteria</taxon>
        <taxon>Pseudomonadati</taxon>
        <taxon>Pseudomonadota</taxon>
        <taxon>Alphaproteobacteria</taxon>
        <taxon>Hyphomicrobiales</taxon>
        <taxon>Nitrobacteraceae</taxon>
        <taxon>Bradyrhizobium</taxon>
    </lineage>
</organism>
<dbReference type="InterPro" id="IPR011681">
    <property type="entry name" value="GcrA"/>
</dbReference>
<protein>
    <submittedName>
        <fullName evidence="1">GcrA cell cycle regulator</fullName>
    </submittedName>
</protein>
<accession>A0A1M6VFN5</accession>
<reference evidence="1 2" key="1">
    <citation type="submission" date="2016-10" db="EMBL/GenBank/DDBJ databases">
        <authorList>
            <person name="de Groot N.N."/>
        </authorList>
    </citation>
    <scope>NUCLEOTIDE SEQUENCE [LARGE SCALE GENOMIC DNA]</scope>
    <source>
        <strain evidence="1 2">GAS522</strain>
    </source>
</reference>
<gene>
    <name evidence="1" type="ORF">SAMN05444171_1923</name>
</gene>
<dbReference type="RefSeq" id="WP_074818136.1">
    <property type="nucleotide sequence ID" value="NZ_FNTI01000001.1"/>
</dbReference>
<dbReference type="AlphaFoldDB" id="A0A1M6VFN5"/>
<evidence type="ECO:0000313" key="2">
    <source>
        <dbReference type="Proteomes" id="UP000183208"/>
    </source>
</evidence>
<sequence length="131" mass="14641">MWNARLDAKLLKLKRDGLSFAEIGERMGITRNAALGRFQRLNGVVFPSQLERRQSREAAARLKKETRLRKESEIVRKMKAAIAAGTDRTKAMSQAYAAGASFRAIGEVFGVSRERAYQIATAAPDKRSRKS</sequence>